<protein>
    <submittedName>
        <fullName evidence="8">MATE family efflux transporter</fullName>
    </submittedName>
</protein>
<dbReference type="PANTHER" id="PTHR43823">
    <property type="entry name" value="SPORULATION PROTEIN YKVU"/>
    <property type="match status" value="1"/>
</dbReference>
<comment type="subcellular location">
    <subcellularLocation>
        <location evidence="1">Cell membrane</location>
        <topology evidence="1">Multi-pass membrane protein</topology>
    </subcellularLocation>
</comment>
<keyword evidence="3" id="KW-1003">Cell membrane</keyword>
<dbReference type="Proteomes" id="UP000266172">
    <property type="component" value="Unassembled WGS sequence"/>
</dbReference>
<evidence type="ECO:0000256" key="3">
    <source>
        <dbReference type="ARBA" id="ARBA00022475"/>
    </source>
</evidence>
<evidence type="ECO:0000256" key="6">
    <source>
        <dbReference type="ARBA" id="ARBA00023136"/>
    </source>
</evidence>
<comment type="caution">
    <text evidence="8">The sequence shown here is derived from an EMBL/GenBank/DDBJ whole genome shotgun (WGS) entry which is preliminary data.</text>
</comment>
<feature type="transmembrane region" description="Helical" evidence="7">
    <location>
        <begin position="203"/>
        <end position="224"/>
    </location>
</feature>
<evidence type="ECO:0000256" key="4">
    <source>
        <dbReference type="ARBA" id="ARBA00022692"/>
    </source>
</evidence>
<evidence type="ECO:0000313" key="9">
    <source>
        <dbReference type="Proteomes" id="UP000266172"/>
    </source>
</evidence>
<feature type="transmembrane region" description="Helical" evidence="7">
    <location>
        <begin position="290"/>
        <end position="312"/>
    </location>
</feature>
<dbReference type="GO" id="GO:0042910">
    <property type="term" value="F:xenobiotic transmembrane transporter activity"/>
    <property type="evidence" value="ECO:0007669"/>
    <property type="project" value="InterPro"/>
</dbReference>
<feature type="transmembrane region" description="Helical" evidence="7">
    <location>
        <begin position="245"/>
        <end position="270"/>
    </location>
</feature>
<dbReference type="GO" id="GO:0015297">
    <property type="term" value="F:antiporter activity"/>
    <property type="evidence" value="ECO:0007669"/>
    <property type="project" value="InterPro"/>
</dbReference>
<keyword evidence="5 7" id="KW-1133">Transmembrane helix</keyword>
<keyword evidence="6 7" id="KW-0472">Membrane</keyword>
<dbReference type="EMBL" id="QRVL01000007">
    <property type="protein sequence ID" value="RGS40398.1"/>
    <property type="molecule type" value="Genomic_DNA"/>
</dbReference>
<dbReference type="PANTHER" id="PTHR43823:SF3">
    <property type="entry name" value="MULTIDRUG EXPORT PROTEIN MEPA"/>
    <property type="match status" value="1"/>
</dbReference>
<gene>
    <name evidence="8" type="ORF">DWX93_09770</name>
</gene>
<dbReference type="InterPro" id="IPR002528">
    <property type="entry name" value="MATE_fam"/>
</dbReference>
<keyword evidence="2" id="KW-0813">Transport</keyword>
<sequence>MKIRRKHPVRVNHLGSDPIPQLVRRLALPAMLAQFVNVLYSIIDRMYIGNIANVGDIALAGVGICGPIVTMISAFAAWIGNGGAPLLSIKSGEQNKEGAYAILANCFVLLIGMAVCLTISAYLCKDALLVWFGATERIFPYAETYMRIYLIGTVFAVLSLGLNQFIICQGFSNLGMVSVIIGAVLNILLDPLFIFALHMGVRGAAVATVLSQAASCAFSLYILFRGPVPVKIRFHGYSFSVCRDVLTLGLTPFLIILFDNVLIIVQNVMLKNYGGADSDMLLTCNTIVQSFMLIITMPLSGISGGTQSVLGYNYGAGDTARIRLAEKHILKTALLFCTIMFVFAQWDVSAGIFVGLFTQNAAYKSMTVHFIHIYTLSVIPLAVQYALVDGLTGMSLVCASLPLSFFRKGIYIALAVFLPIRFGAPAMFYAEPLSDVVAAVVTTIVFVTVVPGLLRKREALLGKHIEK</sequence>
<dbReference type="PIRSF" id="PIRSF006603">
    <property type="entry name" value="DinF"/>
    <property type="match status" value="1"/>
</dbReference>
<keyword evidence="4 7" id="KW-0812">Transmembrane</keyword>
<name>A0A395VA25_9FIRM</name>
<feature type="transmembrane region" description="Helical" evidence="7">
    <location>
        <begin position="436"/>
        <end position="454"/>
    </location>
</feature>
<evidence type="ECO:0000256" key="2">
    <source>
        <dbReference type="ARBA" id="ARBA00022448"/>
    </source>
</evidence>
<proteinExistence type="predicted"/>
<feature type="transmembrane region" description="Helical" evidence="7">
    <location>
        <begin position="26"/>
        <end position="43"/>
    </location>
</feature>
<dbReference type="GO" id="GO:0005886">
    <property type="term" value="C:plasma membrane"/>
    <property type="evidence" value="ECO:0007669"/>
    <property type="project" value="UniProtKB-SubCell"/>
</dbReference>
<reference evidence="8 9" key="1">
    <citation type="submission" date="2018-08" db="EMBL/GenBank/DDBJ databases">
        <title>A genome reference for cultivated species of the human gut microbiota.</title>
        <authorList>
            <person name="Zou Y."/>
            <person name="Xue W."/>
            <person name="Luo G."/>
        </authorList>
    </citation>
    <scope>NUCLEOTIDE SEQUENCE [LARGE SCALE GENOMIC DNA]</scope>
    <source>
        <strain evidence="8 9">AF22-12AC</strain>
    </source>
</reference>
<feature type="transmembrane region" description="Helical" evidence="7">
    <location>
        <begin position="58"/>
        <end position="79"/>
    </location>
</feature>
<organism evidence="8 9">
    <name type="scientific">Roseburia hominis</name>
    <dbReference type="NCBI Taxonomy" id="301301"/>
    <lineage>
        <taxon>Bacteria</taxon>
        <taxon>Bacillati</taxon>
        <taxon>Bacillota</taxon>
        <taxon>Clostridia</taxon>
        <taxon>Lachnospirales</taxon>
        <taxon>Lachnospiraceae</taxon>
        <taxon>Roseburia</taxon>
    </lineage>
</organism>
<feature type="transmembrane region" description="Helical" evidence="7">
    <location>
        <begin position="333"/>
        <end position="357"/>
    </location>
</feature>
<dbReference type="Pfam" id="PF01554">
    <property type="entry name" value="MatE"/>
    <property type="match status" value="2"/>
</dbReference>
<feature type="transmembrane region" description="Helical" evidence="7">
    <location>
        <begin position="369"/>
        <end position="388"/>
    </location>
</feature>
<evidence type="ECO:0000256" key="7">
    <source>
        <dbReference type="SAM" id="Phobius"/>
    </source>
</evidence>
<accession>A0A395VA25</accession>
<evidence type="ECO:0000313" key="8">
    <source>
        <dbReference type="EMBL" id="RGS40398.1"/>
    </source>
</evidence>
<feature type="transmembrane region" description="Helical" evidence="7">
    <location>
        <begin position="174"/>
        <end position="197"/>
    </location>
</feature>
<evidence type="ECO:0000256" key="5">
    <source>
        <dbReference type="ARBA" id="ARBA00022989"/>
    </source>
</evidence>
<feature type="transmembrane region" description="Helical" evidence="7">
    <location>
        <begin position="144"/>
        <end position="162"/>
    </location>
</feature>
<dbReference type="AlphaFoldDB" id="A0A395VA25"/>
<dbReference type="RefSeq" id="WP_118097491.1">
    <property type="nucleotide sequence ID" value="NZ_QRVL01000007.1"/>
</dbReference>
<evidence type="ECO:0000256" key="1">
    <source>
        <dbReference type="ARBA" id="ARBA00004651"/>
    </source>
</evidence>
<feature type="transmembrane region" description="Helical" evidence="7">
    <location>
        <begin position="100"/>
        <end position="124"/>
    </location>
</feature>
<dbReference type="InterPro" id="IPR048279">
    <property type="entry name" value="MdtK-like"/>
</dbReference>
<dbReference type="NCBIfam" id="TIGR00797">
    <property type="entry name" value="matE"/>
    <property type="match status" value="1"/>
</dbReference>
<dbReference type="InterPro" id="IPR051327">
    <property type="entry name" value="MATE_MepA_subfamily"/>
</dbReference>